<reference evidence="2" key="1">
    <citation type="submission" date="2019-08" db="EMBL/GenBank/DDBJ databases">
        <title>The genome of the North American firefly Photinus pyralis.</title>
        <authorList>
            <consortium name="Photinus pyralis genome working group"/>
            <person name="Fallon T.R."/>
            <person name="Sander Lower S.E."/>
            <person name="Weng J.-K."/>
        </authorList>
    </citation>
    <scope>NUCLEOTIDE SEQUENCE</scope>
    <source>
        <strain evidence="2">TRF0915ILg1</strain>
        <tissue evidence="2">Whole body</tissue>
    </source>
</reference>
<dbReference type="Gene3D" id="2.10.60.10">
    <property type="entry name" value="CD59"/>
    <property type="match status" value="1"/>
</dbReference>
<dbReference type="Proteomes" id="UP000801492">
    <property type="component" value="Unassembled WGS sequence"/>
</dbReference>
<evidence type="ECO:0000313" key="2">
    <source>
        <dbReference type="EMBL" id="KAF2905682.1"/>
    </source>
</evidence>
<feature type="chain" id="PRO_5035474451" description="Protein sleepless" evidence="1">
    <location>
        <begin position="27"/>
        <end position="140"/>
    </location>
</feature>
<proteinExistence type="predicted"/>
<evidence type="ECO:0000313" key="3">
    <source>
        <dbReference type="Proteomes" id="UP000801492"/>
    </source>
</evidence>
<dbReference type="EMBL" id="VTPC01000467">
    <property type="protein sequence ID" value="KAF2905682.1"/>
    <property type="molecule type" value="Genomic_DNA"/>
</dbReference>
<sequence>MPSIFITTFLLFLFFESISLRRCVHCRITQYGSCQHPDNYYPPVAYCGATNASCATVKIILVHKAGHPLLSFGDKHSRWAIFKGCVHAAYCNETLKKDFSNFGGNVSSCDACRTDLCNSADSNLINFAKLVVFGVVTVFI</sequence>
<organism evidence="2 3">
    <name type="scientific">Ignelater luminosus</name>
    <name type="common">Cucubano</name>
    <name type="synonym">Pyrophorus luminosus</name>
    <dbReference type="NCBI Taxonomy" id="2038154"/>
    <lineage>
        <taxon>Eukaryota</taxon>
        <taxon>Metazoa</taxon>
        <taxon>Ecdysozoa</taxon>
        <taxon>Arthropoda</taxon>
        <taxon>Hexapoda</taxon>
        <taxon>Insecta</taxon>
        <taxon>Pterygota</taxon>
        <taxon>Neoptera</taxon>
        <taxon>Endopterygota</taxon>
        <taxon>Coleoptera</taxon>
        <taxon>Polyphaga</taxon>
        <taxon>Elateriformia</taxon>
        <taxon>Elateroidea</taxon>
        <taxon>Elateridae</taxon>
        <taxon>Agrypninae</taxon>
        <taxon>Pyrophorini</taxon>
        <taxon>Ignelater</taxon>
    </lineage>
</organism>
<evidence type="ECO:0000256" key="1">
    <source>
        <dbReference type="SAM" id="SignalP"/>
    </source>
</evidence>
<name>A0A8K0GL64_IGNLU</name>
<feature type="signal peptide" evidence="1">
    <location>
        <begin position="1"/>
        <end position="26"/>
    </location>
</feature>
<comment type="caution">
    <text evidence="2">The sequence shown here is derived from an EMBL/GenBank/DDBJ whole genome shotgun (WGS) entry which is preliminary data.</text>
</comment>
<accession>A0A8K0GL64</accession>
<protein>
    <recommendedName>
        <fullName evidence="4">Protein sleepless</fullName>
    </recommendedName>
</protein>
<dbReference type="AlphaFoldDB" id="A0A8K0GL64"/>
<gene>
    <name evidence="2" type="ORF">ILUMI_00492</name>
</gene>
<keyword evidence="3" id="KW-1185">Reference proteome</keyword>
<dbReference type="InterPro" id="IPR045860">
    <property type="entry name" value="Snake_toxin-like_sf"/>
</dbReference>
<evidence type="ECO:0008006" key="4">
    <source>
        <dbReference type="Google" id="ProtNLM"/>
    </source>
</evidence>
<keyword evidence="1" id="KW-0732">Signal</keyword>